<dbReference type="STRING" id="418985.A0A1V9XD48"/>
<evidence type="ECO:0000256" key="9">
    <source>
        <dbReference type="ARBA" id="ARBA00023224"/>
    </source>
</evidence>
<dbReference type="InterPro" id="IPR017452">
    <property type="entry name" value="GPCR_Rhodpsn_7TM"/>
</dbReference>
<dbReference type="GO" id="GO:0035237">
    <property type="term" value="F:corazonin receptor activity"/>
    <property type="evidence" value="ECO:0007669"/>
    <property type="project" value="TreeGrafter"/>
</dbReference>
<evidence type="ECO:0000256" key="1">
    <source>
        <dbReference type="ARBA" id="ARBA00004651"/>
    </source>
</evidence>
<keyword evidence="3" id="KW-1003">Cell membrane</keyword>
<sequence>MVQKLPPRDADWLAFQPGQDRIDVQQKSLFNSINCADAAIRSAVLLCFGSLNETVRDGNTLAGSTTTVETVTFDTLEEPPRMTGQVFIRVAVLAAIGGVSLVANIMALASIFRMRQRRMSSHSSSLYALLAHMAVADLLVTSFCIVAEAAWTYTIAWLADDLTCKFVKYAQVFALYLSTFILIVLALDQLLIVRYPLRKDTNNVFIKKAIVTAWILAAVLSLPQRGLTLGKLKPHS</sequence>
<dbReference type="PRINTS" id="PR00237">
    <property type="entry name" value="GPCRRHODOPSN"/>
</dbReference>
<feature type="transmembrane region" description="Helical" evidence="10">
    <location>
        <begin position="205"/>
        <end position="223"/>
    </location>
</feature>
<keyword evidence="4 10" id="KW-0812">Transmembrane</keyword>
<keyword evidence="8 12" id="KW-0675">Receptor</keyword>
<dbReference type="PANTHER" id="PTHR24230:SF163">
    <property type="entry name" value="CORAZONIN RECEPTOR, ISOFORM B"/>
    <property type="match status" value="1"/>
</dbReference>
<dbReference type="OrthoDB" id="6435638at2759"/>
<dbReference type="PANTHER" id="PTHR24230">
    <property type="entry name" value="G-PROTEIN COUPLED RECEPTOR"/>
    <property type="match status" value="1"/>
</dbReference>
<dbReference type="PROSITE" id="PS50262">
    <property type="entry name" value="G_PROTEIN_RECEP_F1_2"/>
    <property type="match status" value="1"/>
</dbReference>
<evidence type="ECO:0000313" key="13">
    <source>
        <dbReference type="Proteomes" id="UP000192247"/>
    </source>
</evidence>
<evidence type="ECO:0000256" key="4">
    <source>
        <dbReference type="ARBA" id="ARBA00022692"/>
    </source>
</evidence>
<organism evidence="12 13">
    <name type="scientific">Tropilaelaps mercedesae</name>
    <dbReference type="NCBI Taxonomy" id="418985"/>
    <lineage>
        <taxon>Eukaryota</taxon>
        <taxon>Metazoa</taxon>
        <taxon>Ecdysozoa</taxon>
        <taxon>Arthropoda</taxon>
        <taxon>Chelicerata</taxon>
        <taxon>Arachnida</taxon>
        <taxon>Acari</taxon>
        <taxon>Parasitiformes</taxon>
        <taxon>Mesostigmata</taxon>
        <taxon>Gamasina</taxon>
        <taxon>Dermanyssoidea</taxon>
        <taxon>Laelapidae</taxon>
        <taxon>Tropilaelaps</taxon>
    </lineage>
</organism>
<feature type="transmembrane region" description="Helical" evidence="10">
    <location>
        <begin position="86"/>
        <end position="114"/>
    </location>
</feature>
<feature type="transmembrane region" description="Helical" evidence="10">
    <location>
        <begin position="173"/>
        <end position="193"/>
    </location>
</feature>
<feature type="transmembrane region" description="Helical" evidence="10">
    <location>
        <begin position="126"/>
        <end position="153"/>
    </location>
</feature>
<name>A0A1V9XD48_9ACAR</name>
<dbReference type="AlphaFoldDB" id="A0A1V9XD48"/>
<comment type="subcellular location">
    <subcellularLocation>
        <location evidence="1">Cell membrane</location>
        <topology evidence="1">Multi-pass membrane protein</topology>
    </subcellularLocation>
</comment>
<reference evidence="12 13" key="1">
    <citation type="journal article" date="2017" name="Gigascience">
        <title>Draft genome of the honey bee ectoparasitic mite, Tropilaelaps mercedesae, is shaped by the parasitic life history.</title>
        <authorList>
            <person name="Dong X."/>
            <person name="Armstrong S.D."/>
            <person name="Xia D."/>
            <person name="Makepeace B.L."/>
            <person name="Darby A.C."/>
            <person name="Kadowaki T."/>
        </authorList>
    </citation>
    <scope>NUCLEOTIDE SEQUENCE [LARGE SCALE GENOMIC DNA]</scope>
    <source>
        <strain evidence="12">Wuxi-XJTLU</strain>
    </source>
</reference>
<evidence type="ECO:0000256" key="2">
    <source>
        <dbReference type="ARBA" id="ARBA00010663"/>
    </source>
</evidence>
<evidence type="ECO:0000256" key="8">
    <source>
        <dbReference type="ARBA" id="ARBA00023170"/>
    </source>
</evidence>
<evidence type="ECO:0000256" key="7">
    <source>
        <dbReference type="ARBA" id="ARBA00023136"/>
    </source>
</evidence>
<evidence type="ECO:0000313" key="12">
    <source>
        <dbReference type="EMBL" id="OQR71321.1"/>
    </source>
</evidence>
<dbReference type="EMBL" id="MNPL01014881">
    <property type="protein sequence ID" value="OQR71321.1"/>
    <property type="molecule type" value="Genomic_DNA"/>
</dbReference>
<evidence type="ECO:0000256" key="3">
    <source>
        <dbReference type="ARBA" id="ARBA00022475"/>
    </source>
</evidence>
<proteinExistence type="inferred from homology"/>
<keyword evidence="5 10" id="KW-1133">Transmembrane helix</keyword>
<evidence type="ECO:0000256" key="6">
    <source>
        <dbReference type="ARBA" id="ARBA00023040"/>
    </source>
</evidence>
<comment type="similarity">
    <text evidence="2">Belongs to the G-protein coupled receptor 1 family.</text>
</comment>
<comment type="caution">
    <text evidence="12">The sequence shown here is derived from an EMBL/GenBank/DDBJ whole genome shotgun (WGS) entry which is preliminary data.</text>
</comment>
<evidence type="ECO:0000256" key="5">
    <source>
        <dbReference type="ARBA" id="ARBA00022989"/>
    </source>
</evidence>
<dbReference type="SUPFAM" id="SSF81321">
    <property type="entry name" value="Family A G protein-coupled receptor-like"/>
    <property type="match status" value="1"/>
</dbReference>
<keyword evidence="7 10" id="KW-0472">Membrane</keyword>
<protein>
    <submittedName>
        <fullName evidence="12">Gonadotropin-releasing hormone receptor-like</fullName>
    </submittedName>
</protein>
<dbReference type="Gene3D" id="1.20.1070.10">
    <property type="entry name" value="Rhodopsin 7-helix transmembrane proteins"/>
    <property type="match status" value="1"/>
</dbReference>
<dbReference type="Pfam" id="PF00001">
    <property type="entry name" value="7tm_1"/>
    <property type="match status" value="1"/>
</dbReference>
<feature type="domain" description="G-protein coupled receptors family 1 profile" evidence="11">
    <location>
        <begin position="103"/>
        <end position="236"/>
    </location>
</feature>
<dbReference type="Proteomes" id="UP000192247">
    <property type="component" value="Unassembled WGS sequence"/>
</dbReference>
<evidence type="ECO:0000256" key="10">
    <source>
        <dbReference type="SAM" id="Phobius"/>
    </source>
</evidence>
<dbReference type="InterPro" id="IPR000276">
    <property type="entry name" value="GPCR_Rhodpsn"/>
</dbReference>
<accession>A0A1V9XD48</accession>
<evidence type="ECO:0000259" key="11">
    <source>
        <dbReference type="PROSITE" id="PS50262"/>
    </source>
</evidence>
<keyword evidence="13" id="KW-1185">Reference proteome</keyword>
<dbReference type="InParanoid" id="A0A1V9XD48"/>
<keyword evidence="6" id="KW-0297">G-protein coupled receptor</keyword>
<gene>
    <name evidence="12" type="ORF">BIW11_01521</name>
</gene>
<keyword evidence="9" id="KW-0807">Transducer</keyword>
<dbReference type="GO" id="GO:0005886">
    <property type="term" value="C:plasma membrane"/>
    <property type="evidence" value="ECO:0007669"/>
    <property type="project" value="UniProtKB-SubCell"/>
</dbReference>